<sequence length="44" mass="5078">MCSPSGPISRGWSDKMIKAGITKIPTWRKIRRFITKHLFGYVNV</sequence>
<comment type="caution">
    <text evidence="1">The sequence shown here is derived from an EMBL/GenBank/DDBJ whole genome shotgun (WGS) entry which is preliminary data.</text>
</comment>
<reference evidence="1" key="1">
    <citation type="journal article" date="2015" name="Nature">
        <title>Complex archaea that bridge the gap between prokaryotes and eukaryotes.</title>
        <authorList>
            <person name="Spang A."/>
            <person name="Saw J.H."/>
            <person name="Jorgensen S.L."/>
            <person name="Zaremba-Niedzwiedzka K."/>
            <person name="Martijn J."/>
            <person name="Lind A.E."/>
            <person name="van Eijk R."/>
            <person name="Schleper C."/>
            <person name="Guy L."/>
            <person name="Ettema T.J."/>
        </authorList>
    </citation>
    <scope>NUCLEOTIDE SEQUENCE</scope>
</reference>
<evidence type="ECO:0000313" key="1">
    <source>
        <dbReference type="EMBL" id="KKL26221.1"/>
    </source>
</evidence>
<protein>
    <submittedName>
        <fullName evidence="1">Uncharacterized protein</fullName>
    </submittedName>
</protein>
<dbReference type="AlphaFoldDB" id="A0A0F9E8R9"/>
<name>A0A0F9E8R9_9ZZZZ</name>
<feature type="non-terminal residue" evidence="1">
    <location>
        <position position="44"/>
    </location>
</feature>
<dbReference type="EMBL" id="LAZR01035914">
    <property type="protein sequence ID" value="KKL26221.1"/>
    <property type="molecule type" value="Genomic_DNA"/>
</dbReference>
<gene>
    <name evidence="1" type="ORF">LCGC14_2397420</name>
</gene>
<proteinExistence type="predicted"/>
<organism evidence="1">
    <name type="scientific">marine sediment metagenome</name>
    <dbReference type="NCBI Taxonomy" id="412755"/>
    <lineage>
        <taxon>unclassified sequences</taxon>
        <taxon>metagenomes</taxon>
        <taxon>ecological metagenomes</taxon>
    </lineage>
</organism>
<accession>A0A0F9E8R9</accession>